<comment type="similarity">
    <text evidence="2 5">Belongs to the UTP11 family.</text>
</comment>
<evidence type="ECO:0000256" key="1">
    <source>
        <dbReference type="ARBA" id="ARBA00004604"/>
    </source>
</evidence>
<proteinExistence type="evidence at transcript level"/>
<evidence type="ECO:0000256" key="5">
    <source>
        <dbReference type="PIRNR" id="PIRNR015952"/>
    </source>
</evidence>
<evidence type="ECO:0000256" key="4">
    <source>
        <dbReference type="ARBA" id="ARBA00023242"/>
    </source>
</evidence>
<name>R4G5D0_RHOPR</name>
<dbReference type="GO" id="GO:0006364">
    <property type="term" value="P:rRNA processing"/>
    <property type="evidence" value="ECO:0007669"/>
    <property type="project" value="UniProtKB-UniRule"/>
</dbReference>
<evidence type="ECO:0000313" key="8">
    <source>
        <dbReference type="EnsemblMetazoa" id="RPRC010588-PA"/>
    </source>
</evidence>
<dbReference type="eggNOG" id="KOG3237">
    <property type="taxonomic scope" value="Eukaryota"/>
</dbReference>
<reference evidence="7" key="1">
    <citation type="submission" date="2013-04" db="EMBL/GenBank/DDBJ databases">
        <title>An insight into the transcriptome of the digestive tract of the blood sucking bug, Rhodnius prolixus.</title>
        <authorList>
            <person name="Ribeiro J.M.C."/>
            <person name="Genta F.A."/>
            <person name="Sorgine M.H.F."/>
            <person name="Paiva-Silva G.O."/>
            <person name="Majerowicz D."/>
            <person name="Medeiros M."/>
            <person name="Koerich L."/>
            <person name="Terra W.R."/>
            <person name="Ferreira C."/>
            <person name="Pimentel A.C."/>
            <person name="Bisch P.M."/>
            <person name="Diniz M.M.P."/>
            <person name="Nascimento R."/>
            <person name="Salmon D."/>
            <person name="Silber A.M."/>
            <person name="Alves M."/>
            <person name="Oliveira M.F."/>
            <person name="Gondim K.C."/>
            <person name="Silva Neto M.A.C."/>
            <person name="Atella G.C."/>
            <person name="Araujo H."/>
            <person name="Dias F.S."/>
            <person name="Polycarpo C.R."/>
            <person name="Fampa P."/>
            <person name="Melo A.C."/>
            <person name="Tanaka A.S."/>
            <person name="Balczun C."/>
            <person name="Oliveira J.H.M."/>
            <person name="Goncalves R."/>
            <person name="Lazoski C."/>
            <person name="Pereira M.A."/>
            <person name="Rivera-Pomar R."/>
            <person name="Diambra L."/>
            <person name="Schaub G.A."/>
            <person name="Garcia E.S."/>
            <person name="Azambuja P."/>
            <person name="Braz G.R.C."/>
            <person name="Oliveira P.L."/>
        </authorList>
    </citation>
    <scope>NUCLEOTIDE SEQUENCE</scope>
</reference>
<accession>R4G5D0</accession>
<dbReference type="OMA" id="DLKYVVM"/>
<protein>
    <recommendedName>
        <fullName evidence="5">U3 small nucleolar RNA-associated protein 11</fullName>
        <shortName evidence="5">U3 snoRNA-associated protein 11</shortName>
    </recommendedName>
</protein>
<comment type="function">
    <text evidence="5">Involved in nucleolar processing of pre-18S ribosomal RNA.</text>
</comment>
<dbReference type="PIRSF" id="PIRSF015952">
    <property type="entry name" value="U3snoRNP11"/>
    <property type="match status" value="1"/>
</dbReference>
<feature type="region of interest" description="Disordered" evidence="6">
    <location>
        <begin position="1"/>
        <end position="24"/>
    </location>
</feature>
<dbReference type="PANTHER" id="PTHR12838">
    <property type="entry name" value="U3 SMALL NUCLEOLAR RNA-ASSOCIATED PROTEIN 11"/>
    <property type="match status" value="1"/>
</dbReference>
<reference evidence="8" key="3">
    <citation type="submission" date="2015-05" db="UniProtKB">
        <authorList>
            <consortium name="EnsemblMetazoa"/>
        </authorList>
    </citation>
    <scope>IDENTIFICATION</scope>
</reference>
<dbReference type="RefSeq" id="XP_073996916.1">
    <property type="nucleotide sequence ID" value="XM_074140815.1"/>
</dbReference>
<dbReference type="STRING" id="13249.R4G5D0"/>
<dbReference type="Proteomes" id="UP000015103">
    <property type="component" value="Unassembled WGS sequence"/>
</dbReference>
<evidence type="ECO:0000313" key="9">
    <source>
        <dbReference type="Proteomes" id="UP000015103"/>
    </source>
</evidence>
<keyword evidence="3 5" id="KW-0698">rRNA processing</keyword>
<dbReference type="AlphaFoldDB" id="R4G5D0"/>
<dbReference type="PANTHER" id="PTHR12838:SF0">
    <property type="entry name" value="U3 SMALL NUCLEOLAR RNA-ASSOCIATED PROTEIN 11-RELATED"/>
    <property type="match status" value="1"/>
</dbReference>
<dbReference type="VEuPathDB" id="VectorBase:RPRC010588"/>
<dbReference type="GO" id="GO:0032040">
    <property type="term" value="C:small-subunit processome"/>
    <property type="evidence" value="ECO:0007669"/>
    <property type="project" value="UniProtKB-UniRule"/>
</dbReference>
<evidence type="ECO:0000256" key="3">
    <source>
        <dbReference type="ARBA" id="ARBA00022552"/>
    </source>
</evidence>
<organism evidence="7">
    <name type="scientific">Rhodnius prolixus</name>
    <name type="common">Triatomid bug</name>
    <dbReference type="NCBI Taxonomy" id="13249"/>
    <lineage>
        <taxon>Eukaryota</taxon>
        <taxon>Metazoa</taxon>
        <taxon>Ecdysozoa</taxon>
        <taxon>Arthropoda</taxon>
        <taxon>Hexapoda</taxon>
        <taxon>Insecta</taxon>
        <taxon>Pterygota</taxon>
        <taxon>Neoptera</taxon>
        <taxon>Paraneoptera</taxon>
        <taxon>Hemiptera</taxon>
        <taxon>Heteroptera</taxon>
        <taxon>Panheteroptera</taxon>
        <taxon>Cimicomorpha</taxon>
        <taxon>Reduviidae</taxon>
        <taxon>Triatominae</taxon>
        <taxon>Rhodnius</taxon>
    </lineage>
</organism>
<dbReference type="EMBL" id="ACPB03006099">
    <property type="status" value="NOT_ANNOTATED_CDS"/>
    <property type="molecule type" value="Genomic_DNA"/>
</dbReference>
<dbReference type="Pfam" id="PF03998">
    <property type="entry name" value="Utp11"/>
    <property type="match status" value="1"/>
</dbReference>
<evidence type="ECO:0000313" key="7">
    <source>
        <dbReference type="EMBL" id="JAA76860.1"/>
    </source>
</evidence>
<dbReference type="HOGENOM" id="CLU_061887_2_0_1"/>
<dbReference type="InParanoid" id="R4G5D0"/>
<evidence type="ECO:0000256" key="6">
    <source>
        <dbReference type="SAM" id="MobiDB-lite"/>
    </source>
</evidence>
<sequence>MSSFRKASKINQRTHRERHQPEKRAHLGLLEKKKDYKYRANDYHNKQNVLKKLKILAQNRNPDEFYFHMINSKIVDGRHKEKVKPVDEDTLEQKKLMESRNLTYVAMKRTIEHKKVNRLQSSLHLTDFTKSVKSNHLHFDDEGNPAEASTSKDVQQLENIGDLNIPDIDKKTLRKMNKMKLNSYNNLAQRIERVKQLSVIQRKMEMQNYLRNTSSERPKLVQKGSKNQAPVFVWKYERKR</sequence>
<comment type="subcellular location">
    <subcellularLocation>
        <location evidence="1 5">Nucleus</location>
        <location evidence="1 5">Nucleolus</location>
    </subcellularLocation>
</comment>
<dbReference type="FunCoup" id="R4G5D0">
    <property type="interactions" value="838"/>
</dbReference>
<evidence type="ECO:0000256" key="2">
    <source>
        <dbReference type="ARBA" id="ARBA00008105"/>
    </source>
</evidence>
<reference evidence="9" key="2">
    <citation type="submission" date="2015-04" db="EMBL/GenBank/DDBJ databases">
        <authorList>
            <person name="Wilson R.K."/>
            <person name="Warren W."/>
            <person name="Dotson E."/>
            <person name="Oliveira P.L."/>
        </authorList>
    </citation>
    <scope>NUCLEOTIDE SEQUENCE</scope>
</reference>
<dbReference type="InterPro" id="IPR007144">
    <property type="entry name" value="SSU_processome_Utp11"/>
</dbReference>
<comment type="subunit">
    <text evidence="5">Component of the ribosomal small subunit (SSU) processome.</text>
</comment>
<keyword evidence="4 5" id="KW-0539">Nucleus</keyword>
<dbReference type="EMBL" id="GAHY01000650">
    <property type="protein sequence ID" value="JAA76860.1"/>
    <property type="molecule type" value="mRNA"/>
</dbReference>
<keyword evidence="9" id="KW-1185">Reference proteome</keyword>
<feature type="compositionally biased region" description="Basic residues" evidence="6">
    <location>
        <begin position="1"/>
        <end position="18"/>
    </location>
</feature>
<dbReference type="GeneID" id="141460629"/>
<dbReference type="EnsemblMetazoa" id="RPRC010588-RA">
    <property type="protein sequence ID" value="RPRC010588-PA"/>
    <property type="gene ID" value="RPRC010588"/>
</dbReference>